<name>A0A7W9D4G7_9HYPH</name>
<evidence type="ECO:0000313" key="2">
    <source>
        <dbReference type="Proteomes" id="UP000549882"/>
    </source>
</evidence>
<keyword evidence="2" id="KW-1185">Reference proteome</keyword>
<accession>A0A7W9D4G7</accession>
<gene>
    <name evidence="1" type="ORF">GGD50_005887</name>
</gene>
<dbReference type="EMBL" id="JACHBI010000018">
    <property type="protein sequence ID" value="MBB5577235.1"/>
    <property type="molecule type" value="Genomic_DNA"/>
</dbReference>
<dbReference type="Proteomes" id="UP000549882">
    <property type="component" value="Unassembled WGS sequence"/>
</dbReference>
<reference evidence="1 2" key="1">
    <citation type="submission" date="2020-08" db="EMBL/GenBank/DDBJ databases">
        <title>Genomic Encyclopedia of Type Strains, Phase IV (KMG-V): Genome sequencing to study the core and pangenomes of soil and plant-associated prokaryotes.</title>
        <authorList>
            <person name="Whitman W."/>
        </authorList>
    </citation>
    <scope>NUCLEOTIDE SEQUENCE [LARGE SCALE GENOMIC DNA]</scope>
    <source>
        <strain evidence="1 2">SEMIA 4064</strain>
    </source>
</reference>
<sequence length="107" mass="12096">MSAKTTTNAIPLNITLTPTEIRALKLASDGDLYPQDAKRWTHLNATVTYARSDRFKERPIKVKFVTTTTLEQLRDYGLLRSLEPDIGSSEPVHAITMAGKMWLLKHK</sequence>
<evidence type="ECO:0000313" key="1">
    <source>
        <dbReference type="EMBL" id="MBB5577235.1"/>
    </source>
</evidence>
<comment type="caution">
    <text evidence="1">The sequence shown here is derived from an EMBL/GenBank/DDBJ whole genome shotgun (WGS) entry which is preliminary data.</text>
</comment>
<dbReference type="AlphaFoldDB" id="A0A7W9D4G7"/>
<organism evidence="1 2">
    <name type="scientific">Rhizobium paranaense</name>
    <dbReference type="NCBI Taxonomy" id="1650438"/>
    <lineage>
        <taxon>Bacteria</taxon>
        <taxon>Pseudomonadati</taxon>
        <taxon>Pseudomonadota</taxon>
        <taxon>Alphaproteobacteria</taxon>
        <taxon>Hyphomicrobiales</taxon>
        <taxon>Rhizobiaceae</taxon>
        <taxon>Rhizobium/Agrobacterium group</taxon>
        <taxon>Rhizobium</taxon>
    </lineage>
</organism>
<protein>
    <submittedName>
        <fullName evidence="1">Uncharacterized protein</fullName>
    </submittedName>
</protein>
<dbReference type="RefSeq" id="WP_183940476.1">
    <property type="nucleotide sequence ID" value="NZ_JACHBI010000018.1"/>
</dbReference>
<proteinExistence type="predicted"/>